<evidence type="ECO:0000259" key="2">
    <source>
        <dbReference type="SMART" id="SM00849"/>
    </source>
</evidence>
<dbReference type="Gene3D" id="3.40.50.10890">
    <property type="match status" value="1"/>
</dbReference>
<organism evidence="4 5">
    <name type="scientific">Brumicola blandensis</name>
    <dbReference type="NCBI Taxonomy" id="3075611"/>
    <lineage>
        <taxon>Bacteria</taxon>
        <taxon>Pseudomonadati</taxon>
        <taxon>Pseudomonadota</taxon>
        <taxon>Gammaproteobacteria</taxon>
        <taxon>Alteromonadales</taxon>
        <taxon>Alteromonadaceae</taxon>
        <taxon>Brumicola</taxon>
    </lineage>
</organism>
<dbReference type="EMBL" id="JAVRIE010000001">
    <property type="protein sequence ID" value="MDT0581027.1"/>
    <property type="molecule type" value="Genomic_DNA"/>
</dbReference>
<dbReference type="Pfam" id="PF10996">
    <property type="entry name" value="Beta-Casp"/>
    <property type="match status" value="1"/>
</dbReference>
<dbReference type="InterPro" id="IPR011108">
    <property type="entry name" value="RMMBL"/>
</dbReference>
<keyword evidence="1 4" id="KW-0378">Hydrolase</keyword>
<name>A0AAW8QVM7_9ALTE</name>
<comment type="caution">
    <text evidence="4">The sequence shown here is derived from an EMBL/GenBank/DDBJ whole genome shotgun (WGS) entry which is preliminary data.</text>
</comment>
<feature type="domain" description="Beta-Casp" evidence="3">
    <location>
        <begin position="255"/>
        <end position="383"/>
    </location>
</feature>
<keyword evidence="5" id="KW-1185">Reference proteome</keyword>
<dbReference type="GO" id="GO:0004521">
    <property type="term" value="F:RNA endonuclease activity"/>
    <property type="evidence" value="ECO:0007669"/>
    <property type="project" value="TreeGrafter"/>
</dbReference>
<accession>A0AAW8QVM7</accession>
<dbReference type="InterPro" id="IPR050698">
    <property type="entry name" value="MBL"/>
</dbReference>
<dbReference type="InterPro" id="IPR022712">
    <property type="entry name" value="Beta_Casp"/>
</dbReference>
<gene>
    <name evidence="4" type="ORF">RM544_00590</name>
</gene>
<dbReference type="SMART" id="SM01027">
    <property type="entry name" value="Beta-Casp"/>
    <property type="match status" value="1"/>
</dbReference>
<reference evidence="4 5" key="1">
    <citation type="submission" date="2023-09" db="EMBL/GenBank/DDBJ databases">
        <authorList>
            <person name="Rey-Velasco X."/>
        </authorList>
    </citation>
    <scope>NUCLEOTIDE SEQUENCE [LARGE SCALE GENOMIC DNA]</scope>
    <source>
        <strain evidence="4 5">W409</strain>
    </source>
</reference>
<dbReference type="EC" id="3.-.-.-" evidence="4"/>
<dbReference type="PANTHER" id="PTHR11203:SF37">
    <property type="entry name" value="INTEGRATOR COMPLEX SUBUNIT 11"/>
    <property type="match status" value="1"/>
</dbReference>
<dbReference type="GO" id="GO:0016787">
    <property type="term" value="F:hydrolase activity"/>
    <property type="evidence" value="ECO:0007669"/>
    <property type="project" value="UniProtKB-KW"/>
</dbReference>
<dbReference type="InterPro" id="IPR001279">
    <property type="entry name" value="Metallo-B-lactamas"/>
</dbReference>
<dbReference type="CDD" id="cd16295">
    <property type="entry name" value="TTHA0252-CPSF-like_MBL-fold"/>
    <property type="match status" value="1"/>
</dbReference>
<evidence type="ECO:0000256" key="1">
    <source>
        <dbReference type="ARBA" id="ARBA00022801"/>
    </source>
</evidence>
<dbReference type="AlphaFoldDB" id="A0AAW8QVM7"/>
<dbReference type="SUPFAM" id="SSF56281">
    <property type="entry name" value="Metallo-hydrolase/oxidoreductase"/>
    <property type="match status" value="1"/>
</dbReference>
<feature type="domain" description="Metallo-beta-lactamase" evidence="2">
    <location>
        <begin position="14"/>
        <end position="239"/>
    </location>
</feature>
<dbReference type="Proteomes" id="UP001249020">
    <property type="component" value="Unassembled WGS sequence"/>
</dbReference>
<dbReference type="Pfam" id="PF00753">
    <property type="entry name" value="Lactamase_B"/>
    <property type="match status" value="1"/>
</dbReference>
<dbReference type="Gene3D" id="3.60.15.10">
    <property type="entry name" value="Ribonuclease Z/Hydroxyacylglutathione hydrolase-like"/>
    <property type="match status" value="1"/>
</dbReference>
<sequence>MATVRILGAAQEVTGSCHLVESPALGKVLLDCGMHQGANSLKKIGREDFDFEPSDIDAVVLSHAHLDHSGLLPKLVSLGFKGPIYCADATADLLKIMLLDSINIYLGDLERENRKLLRKGKSPLEPEYSEDDVHEVLSLCVTKNYNERFTLSEQASCIFFDAGHILGSAIVQLTIQEKGSSKTLVFSGDLGNKEAVLMKDPSFLDKADILLVEGTYGDRNHRPIEDTVKQLREIIVETEKRGGNIMIPAFAVGRTQEILFYLGQLHREGLLQNWQVILDSPMAIEITKIYDKWFSSLDSKDIDQATPDAHSITKDFIPSLFLSVTPENSMAINRINKGALIIAGSGMCTGGRIRHHFKSRIWDSRNTVIFCGYQAMGTLGRLLVDGKKMIRIFNDSFAVKAKVETLGGFSAHAGQRELIEWITQFKPTPNVVLVHGDALALDKLSFVLWDKQNINSIIPTKGQAIAF</sequence>
<dbReference type="SMART" id="SM00849">
    <property type="entry name" value="Lactamase_B"/>
    <property type="match status" value="1"/>
</dbReference>
<proteinExistence type="predicted"/>
<protein>
    <submittedName>
        <fullName evidence="4">MBL fold metallo-hydrolase</fullName>
        <ecNumber evidence="4">3.-.-.-</ecNumber>
    </submittedName>
</protein>
<dbReference type="InterPro" id="IPR036866">
    <property type="entry name" value="RibonucZ/Hydroxyglut_hydro"/>
</dbReference>
<dbReference type="PANTHER" id="PTHR11203">
    <property type="entry name" value="CLEAVAGE AND POLYADENYLATION SPECIFICITY FACTOR FAMILY MEMBER"/>
    <property type="match status" value="1"/>
</dbReference>
<evidence type="ECO:0000313" key="5">
    <source>
        <dbReference type="Proteomes" id="UP001249020"/>
    </source>
</evidence>
<dbReference type="Pfam" id="PF07521">
    <property type="entry name" value="RMMBL"/>
    <property type="match status" value="1"/>
</dbReference>
<evidence type="ECO:0000259" key="3">
    <source>
        <dbReference type="SMART" id="SM01027"/>
    </source>
</evidence>
<evidence type="ECO:0000313" key="4">
    <source>
        <dbReference type="EMBL" id="MDT0581027.1"/>
    </source>
</evidence>
<dbReference type="RefSeq" id="WP_311359842.1">
    <property type="nucleotide sequence ID" value="NZ_JAVRIE010000001.1"/>
</dbReference>